<keyword evidence="1" id="KW-0812">Transmembrane</keyword>
<comment type="caution">
    <text evidence="2">The sequence shown here is derived from an EMBL/GenBank/DDBJ whole genome shotgun (WGS) entry which is preliminary data.</text>
</comment>
<evidence type="ECO:0000256" key="1">
    <source>
        <dbReference type="SAM" id="Phobius"/>
    </source>
</evidence>
<keyword evidence="1" id="KW-0472">Membrane</keyword>
<gene>
    <name evidence="2" type="ORF">G5B47_22950</name>
</gene>
<organism evidence="2 3">
    <name type="scientific">Paenibacillus apii</name>
    <dbReference type="NCBI Taxonomy" id="1850370"/>
    <lineage>
        <taxon>Bacteria</taxon>
        <taxon>Bacillati</taxon>
        <taxon>Bacillota</taxon>
        <taxon>Bacilli</taxon>
        <taxon>Bacillales</taxon>
        <taxon>Paenibacillaceae</taxon>
        <taxon>Paenibacillus</taxon>
    </lineage>
</organism>
<keyword evidence="3" id="KW-1185">Reference proteome</keyword>
<evidence type="ECO:0000313" key="3">
    <source>
        <dbReference type="Proteomes" id="UP000480151"/>
    </source>
</evidence>
<sequence length="66" mass="7243">MKQGAGKLEDILIKVTIVMLLGFGAGMISIRNWITAIEAIGIGTLMLVIYLMGRKIDGFMKDDDEL</sequence>
<dbReference type="Proteomes" id="UP000480151">
    <property type="component" value="Unassembled WGS sequence"/>
</dbReference>
<name>A0A6M1PPX6_9BACL</name>
<dbReference type="AlphaFoldDB" id="A0A6M1PPX6"/>
<keyword evidence="1" id="KW-1133">Transmembrane helix</keyword>
<reference evidence="2 3" key="1">
    <citation type="submission" date="2020-02" db="EMBL/GenBank/DDBJ databases">
        <authorList>
            <person name="Gao J."/>
            <person name="Sun J."/>
        </authorList>
    </citation>
    <scope>NUCLEOTIDE SEQUENCE [LARGE SCALE GENOMIC DNA]</scope>
    <source>
        <strain evidence="2 3">7124</strain>
    </source>
</reference>
<dbReference type="RefSeq" id="WP_165103393.1">
    <property type="nucleotide sequence ID" value="NZ_JAAKGU010000014.1"/>
</dbReference>
<evidence type="ECO:0000313" key="2">
    <source>
        <dbReference type="EMBL" id="NGM85266.1"/>
    </source>
</evidence>
<feature type="transmembrane region" description="Helical" evidence="1">
    <location>
        <begin position="12"/>
        <end position="30"/>
    </location>
</feature>
<proteinExistence type="predicted"/>
<protein>
    <submittedName>
        <fullName evidence="2">Uncharacterized protein</fullName>
    </submittedName>
</protein>
<feature type="transmembrane region" description="Helical" evidence="1">
    <location>
        <begin position="36"/>
        <end position="53"/>
    </location>
</feature>
<dbReference type="EMBL" id="JAAKGU010000014">
    <property type="protein sequence ID" value="NGM85266.1"/>
    <property type="molecule type" value="Genomic_DNA"/>
</dbReference>
<accession>A0A6M1PPX6</accession>